<dbReference type="AlphaFoldDB" id="A0A1Q2KXB9"/>
<organism evidence="5 6">
    <name type="scientific">Planococcus lenghuensis</name>
    <dbReference type="NCBI Taxonomy" id="2213202"/>
    <lineage>
        <taxon>Bacteria</taxon>
        <taxon>Bacillati</taxon>
        <taxon>Bacillota</taxon>
        <taxon>Bacilli</taxon>
        <taxon>Bacillales</taxon>
        <taxon>Caryophanaceae</taxon>
        <taxon>Planococcus</taxon>
    </lineage>
</organism>
<dbReference type="EMBL" id="CP019640">
    <property type="protein sequence ID" value="AQQ52829.1"/>
    <property type="molecule type" value="Genomic_DNA"/>
</dbReference>
<evidence type="ECO:0000259" key="3">
    <source>
        <dbReference type="Pfam" id="PF07261"/>
    </source>
</evidence>
<name>A0A1Q2KXB9_9BACL</name>
<evidence type="ECO:0000256" key="2">
    <source>
        <dbReference type="SAM" id="MobiDB-lite"/>
    </source>
</evidence>
<keyword evidence="5" id="KW-0378">Hydrolase</keyword>
<accession>A0A1Q2KXB9</accession>
<dbReference type="InterPro" id="IPR058660">
    <property type="entry name" value="WHD_DnaB"/>
</dbReference>
<evidence type="ECO:0000313" key="5">
    <source>
        <dbReference type="EMBL" id="AQQ52829.1"/>
    </source>
</evidence>
<dbReference type="Proteomes" id="UP000188184">
    <property type="component" value="Chromosome"/>
</dbReference>
<dbReference type="GO" id="GO:0004386">
    <property type="term" value="F:helicase activity"/>
    <property type="evidence" value="ECO:0007669"/>
    <property type="project" value="UniProtKB-KW"/>
</dbReference>
<keyword evidence="6" id="KW-1185">Reference proteome</keyword>
<evidence type="ECO:0000313" key="6">
    <source>
        <dbReference type="Proteomes" id="UP000188184"/>
    </source>
</evidence>
<reference evidence="5 6" key="1">
    <citation type="submission" date="2017-02" db="EMBL/GenBank/DDBJ databases">
        <title>The complete genomic sequence of a novel cold adapted crude oil-degrading bacterium Planococcus qaidamina Y42.</title>
        <authorList>
            <person name="Yang R."/>
        </authorList>
    </citation>
    <scope>NUCLEOTIDE SEQUENCE [LARGE SCALE GENOMIC DNA]</scope>
    <source>
        <strain evidence="5 6">Y42</strain>
    </source>
</reference>
<protein>
    <submittedName>
        <fullName evidence="5">Helicase DnaB</fullName>
    </submittedName>
</protein>
<evidence type="ECO:0000256" key="1">
    <source>
        <dbReference type="ARBA" id="ARBA00093462"/>
    </source>
</evidence>
<dbReference type="OrthoDB" id="2082007at2"/>
<keyword evidence="5" id="KW-0067">ATP-binding</keyword>
<comment type="similarity">
    <text evidence="1">Belongs to the DnaB/DnaD family.</text>
</comment>
<sequence>MSAYYKELQPTDSYIVCLPYPFTDYDRKLVTLLYQPMIGLEAVSFYLTLWAEGEMMKEEAVHYRLMNSLNISAATIFTVRTQLEAIGLLKTYAKDGEHRSFIYELTPPLDPRSFFADPLLSMFLFSKVGEAAYKRIREHFTPHPVSKEGFTEVSRTFTDVFRPVHAKEGYPNRDADSQTRERSGYQATPEFDFGLLRQGLSEQLVPARVLTPPIREIIAKLAFLYSFSPLDMQKIVLMAIGDDLQLHADVLKKAAADVYKMSVSAKPPELVPAKAKAKSSRKAAPKTKQEEMIDYLESASPADVLRDIAGGKEPMVSDVQLANQLVLSHGMEPAVVNVLLQYVLLRTDMKLTKAYVEKIASHWTRKNVTTAKEAMELARTEHDQYMKWKKEGSPSPAQNRRKTGREEKLPDWFYSKEEDRKKPESQAAASPSLEEEKRKLLAELATRKGKGE</sequence>
<dbReference type="Pfam" id="PF25888">
    <property type="entry name" value="WHD_DnaB"/>
    <property type="match status" value="1"/>
</dbReference>
<feature type="region of interest" description="Disordered" evidence="2">
    <location>
        <begin position="385"/>
        <end position="437"/>
    </location>
</feature>
<keyword evidence="5" id="KW-0347">Helicase</keyword>
<feature type="compositionally biased region" description="Basic and acidic residues" evidence="2">
    <location>
        <begin position="404"/>
        <end position="424"/>
    </location>
</feature>
<gene>
    <name evidence="5" type="ORF">B0X71_06825</name>
</gene>
<feature type="domain" description="DnaB/C C-terminal" evidence="3">
    <location>
        <begin position="318"/>
        <end position="376"/>
    </location>
</feature>
<proteinExistence type="inferred from homology"/>
<dbReference type="RefSeq" id="WP_077588707.1">
    <property type="nucleotide sequence ID" value="NZ_CP019640.1"/>
</dbReference>
<dbReference type="InterPro" id="IPR006343">
    <property type="entry name" value="DnaB/C_C"/>
</dbReference>
<evidence type="ECO:0000259" key="4">
    <source>
        <dbReference type="Pfam" id="PF25888"/>
    </source>
</evidence>
<dbReference type="KEGG" id="pmar:B0X71_06825"/>
<dbReference type="Pfam" id="PF07261">
    <property type="entry name" value="DnaB_2"/>
    <property type="match status" value="1"/>
</dbReference>
<keyword evidence="5" id="KW-0547">Nucleotide-binding</keyword>
<feature type="domain" description="Replicative helicase loading/DNA remodeling protein DnaB N-terminal winged helix" evidence="4">
    <location>
        <begin position="9"/>
        <end position="204"/>
    </location>
</feature>